<evidence type="ECO:0000259" key="9">
    <source>
        <dbReference type="Pfam" id="PF01551"/>
    </source>
</evidence>
<dbReference type="SUPFAM" id="SSF51261">
    <property type="entry name" value="Duplicated hybrid motif"/>
    <property type="match status" value="1"/>
</dbReference>
<evidence type="ECO:0000256" key="4">
    <source>
        <dbReference type="ARBA" id="ARBA00022801"/>
    </source>
</evidence>
<evidence type="ECO:0000256" key="7">
    <source>
        <dbReference type="SAM" id="Coils"/>
    </source>
</evidence>
<dbReference type="GO" id="GO:0006508">
    <property type="term" value="P:proteolysis"/>
    <property type="evidence" value="ECO:0007669"/>
    <property type="project" value="UniProtKB-KW"/>
</dbReference>
<evidence type="ECO:0000256" key="6">
    <source>
        <dbReference type="ARBA" id="ARBA00023049"/>
    </source>
</evidence>
<keyword evidence="3" id="KW-0479">Metal-binding</keyword>
<keyword evidence="6" id="KW-0482">Metalloprotease</keyword>
<keyword evidence="4" id="KW-0378">Hydrolase</keyword>
<dbReference type="InterPro" id="IPR016047">
    <property type="entry name" value="M23ase_b-sheet_dom"/>
</dbReference>
<dbReference type="EMBL" id="JADIVZ010000005">
    <property type="protein sequence ID" value="MBF4162329.1"/>
    <property type="molecule type" value="Genomic_DNA"/>
</dbReference>
<accession>A0A930V1I3</accession>
<protein>
    <submittedName>
        <fullName evidence="10">Peptidoglycan DD-metalloendopeptidase family protein</fullName>
    </submittedName>
</protein>
<evidence type="ECO:0000313" key="10">
    <source>
        <dbReference type="EMBL" id="MBF4162329.1"/>
    </source>
</evidence>
<keyword evidence="5" id="KW-0862">Zinc</keyword>
<feature type="coiled-coil region" evidence="7">
    <location>
        <begin position="41"/>
        <end position="96"/>
    </location>
</feature>
<gene>
    <name evidence="10" type="ORF">ISG29_11570</name>
</gene>
<dbReference type="Pfam" id="PF01551">
    <property type="entry name" value="Peptidase_M23"/>
    <property type="match status" value="1"/>
</dbReference>
<feature type="domain" description="M23ase beta-sheet core" evidence="9">
    <location>
        <begin position="316"/>
        <end position="414"/>
    </location>
</feature>
<dbReference type="CDD" id="cd12797">
    <property type="entry name" value="M23_peptidase"/>
    <property type="match status" value="1"/>
</dbReference>
<evidence type="ECO:0000256" key="5">
    <source>
        <dbReference type="ARBA" id="ARBA00022833"/>
    </source>
</evidence>
<dbReference type="Gene3D" id="2.70.70.10">
    <property type="entry name" value="Glucose Permease (Domain IIA)"/>
    <property type="match status" value="1"/>
</dbReference>
<keyword evidence="11" id="KW-1185">Reference proteome</keyword>
<dbReference type="GO" id="GO:0046872">
    <property type="term" value="F:metal ion binding"/>
    <property type="evidence" value="ECO:0007669"/>
    <property type="project" value="UniProtKB-KW"/>
</dbReference>
<comment type="caution">
    <text evidence="10">The sequence shown here is derived from an EMBL/GenBank/DDBJ whole genome shotgun (WGS) entry which is preliminary data.</text>
</comment>
<keyword evidence="2" id="KW-0645">Protease</keyword>
<feature type="signal peptide" evidence="8">
    <location>
        <begin position="1"/>
        <end position="33"/>
    </location>
</feature>
<dbReference type="AlphaFoldDB" id="A0A930V1I3"/>
<dbReference type="InterPro" id="IPR050570">
    <property type="entry name" value="Cell_wall_metabolism_enzyme"/>
</dbReference>
<proteinExistence type="predicted"/>
<keyword evidence="8" id="KW-0732">Signal</keyword>
<dbReference type="PANTHER" id="PTHR21666">
    <property type="entry name" value="PEPTIDASE-RELATED"/>
    <property type="match status" value="1"/>
</dbReference>
<dbReference type="PANTHER" id="PTHR21666:SF288">
    <property type="entry name" value="CELL DIVISION PROTEIN YTFB"/>
    <property type="match status" value="1"/>
</dbReference>
<evidence type="ECO:0000256" key="3">
    <source>
        <dbReference type="ARBA" id="ARBA00022723"/>
    </source>
</evidence>
<evidence type="ECO:0000256" key="1">
    <source>
        <dbReference type="ARBA" id="ARBA00001947"/>
    </source>
</evidence>
<dbReference type="InterPro" id="IPR011055">
    <property type="entry name" value="Dup_hybrid_motif"/>
</dbReference>
<comment type="cofactor">
    <cofactor evidence="1">
        <name>Zn(2+)</name>
        <dbReference type="ChEBI" id="CHEBI:29105"/>
    </cofactor>
</comment>
<evidence type="ECO:0000256" key="8">
    <source>
        <dbReference type="SAM" id="SignalP"/>
    </source>
</evidence>
<keyword evidence="7" id="KW-0175">Coiled coil</keyword>
<dbReference type="InterPro" id="IPR006311">
    <property type="entry name" value="TAT_signal"/>
</dbReference>
<feature type="chain" id="PRO_5037786108" evidence="8">
    <location>
        <begin position="34"/>
        <end position="419"/>
    </location>
</feature>
<dbReference type="PROSITE" id="PS51318">
    <property type="entry name" value="TAT"/>
    <property type="match status" value="1"/>
</dbReference>
<reference evidence="10" key="1">
    <citation type="submission" date="2020-11" db="EMBL/GenBank/DDBJ databases">
        <title>Nocardioides sp. CBS4Y-1, whole genome shotgun sequence.</title>
        <authorList>
            <person name="Tuo L."/>
        </authorList>
    </citation>
    <scope>NUCLEOTIDE SEQUENCE</scope>
    <source>
        <strain evidence="10">CBS4Y-1</strain>
    </source>
</reference>
<name>A0A930V1I3_9ACTN</name>
<sequence>MRPFPSASRRRLGVAVAAASLALGALAVPLAHADDDLDKQKNQVEKQVQGAQHDLDESSAAYRKAFARTQAARAALDEAKSRLSGVRDRLDDARVRDERLAHRLHLSEQRLATAQQQLHDGQVALAKQRRQVRDRVTELYSGDNPDLSALDSLMSSASLEDLVRRDAADEAILSRSTSAYDDLDAAEAMLSVREKQVSEATDQVAVQRQAAADHLSTVRSLTAQAKSARDDVRSRVQDSYQARQQAFAAKRSDLRSLQSLRKKEAQIKARIAQAARAARGSSVSAKQSGYLLRPVPGPVTSPYGYRIHPIYHYWGLHDGTDFGVACGEPMRASGTGTVISKYYSDVYGNRLYLSLGQVNGKSLVVVYNHAERYVLNVGDHVTRGQTVGYVGSTGWSTGCHLHFTVLVAGNPVDPMNWIA</sequence>
<dbReference type="RefSeq" id="WP_194503602.1">
    <property type="nucleotide sequence ID" value="NZ_JADIVZ010000005.1"/>
</dbReference>
<dbReference type="Proteomes" id="UP000656804">
    <property type="component" value="Unassembled WGS sequence"/>
</dbReference>
<evidence type="ECO:0000313" key="11">
    <source>
        <dbReference type="Proteomes" id="UP000656804"/>
    </source>
</evidence>
<evidence type="ECO:0000256" key="2">
    <source>
        <dbReference type="ARBA" id="ARBA00022670"/>
    </source>
</evidence>
<dbReference type="GO" id="GO:0004222">
    <property type="term" value="F:metalloendopeptidase activity"/>
    <property type="evidence" value="ECO:0007669"/>
    <property type="project" value="TreeGrafter"/>
</dbReference>
<organism evidence="10 11">
    <name type="scientific">Nocardioides acrostichi</name>
    <dbReference type="NCBI Taxonomy" id="2784339"/>
    <lineage>
        <taxon>Bacteria</taxon>
        <taxon>Bacillati</taxon>
        <taxon>Actinomycetota</taxon>
        <taxon>Actinomycetes</taxon>
        <taxon>Propionibacteriales</taxon>
        <taxon>Nocardioidaceae</taxon>
        <taxon>Nocardioides</taxon>
    </lineage>
</organism>